<dbReference type="PANTHER" id="PTHR21666">
    <property type="entry name" value="PEPTIDASE-RELATED"/>
    <property type="match status" value="1"/>
</dbReference>
<gene>
    <name evidence="2" type="ORF">H9W90_07865</name>
</gene>
<dbReference type="InterPro" id="IPR016047">
    <property type="entry name" value="M23ase_b-sheet_dom"/>
</dbReference>
<organism evidence="2 3">
    <name type="scientific">Polaribacter pectinis</name>
    <dbReference type="NCBI Taxonomy" id="2738844"/>
    <lineage>
        <taxon>Bacteria</taxon>
        <taxon>Pseudomonadati</taxon>
        <taxon>Bacteroidota</taxon>
        <taxon>Flavobacteriia</taxon>
        <taxon>Flavobacteriales</taxon>
        <taxon>Flavobacteriaceae</taxon>
    </lineage>
</organism>
<evidence type="ECO:0000313" key="2">
    <source>
        <dbReference type="EMBL" id="QNM87018.1"/>
    </source>
</evidence>
<name>A0A7G9LEG9_9FLAO</name>
<accession>A0A7G9LEG9</accession>
<keyword evidence="3" id="KW-1185">Reference proteome</keyword>
<dbReference type="EMBL" id="CP060695">
    <property type="protein sequence ID" value="QNM87018.1"/>
    <property type="molecule type" value="Genomic_DNA"/>
</dbReference>
<dbReference type="AlphaFoldDB" id="A0A7G9LEG9"/>
<dbReference type="GO" id="GO:0004222">
    <property type="term" value="F:metalloendopeptidase activity"/>
    <property type="evidence" value="ECO:0007669"/>
    <property type="project" value="TreeGrafter"/>
</dbReference>
<dbReference type="Proteomes" id="UP000515808">
    <property type="component" value="Chromosome"/>
</dbReference>
<protein>
    <submittedName>
        <fullName evidence="2">M23 family metallopeptidase</fullName>
    </submittedName>
</protein>
<dbReference type="InterPro" id="IPR050570">
    <property type="entry name" value="Cell_wall_metabolism_enzyme"/>
</dbReference>
<sequence length="264" mass="30220">MFLRILFILLLFASCSKKDNIPGYITFEHEDDSLFVVLKNNVISTSFLKIEDITNKKETYLDFEKPDTLTVLKFHQSKIDTSTIIKNYKFTLHYGESSFKKYDTLYNYNLPFLKGKRYKVLQGQNTNFTHKGDGSRYAIDIKMNVGQEICAMREGIVIRIKSDSNIGGSSKKYLNDANMIFIFHDDGTFAQYAHLKKNGVLVKVGDTIKKGQLIGYSGNTGMSTEPHLHFVIYKPTKNGLISIPYILDSIPTKRYKKGKYAKNN</sequence>
<dbReference type="SUPFAM" id="SSF51261">
    <property type="entry name" value="Duplicated hybrid motif"/>
    <property type="match status" value="1"/>
</dbReference>
<evidence type="ECO:0000259" key="1">
    <source>
        <dbReference type="Pfam" id="PF01551"/>
    </source>
</evidence>
<dbReference type="CDD" id="cd12797">
    <property type="entry name" value="M23_peptidase"/>
    <property type="match status" value="1"/>
</dbReference>
<reference evidence="2 3" key="1">
    <citation type="submission" date="2020-08" db="EMBL/GenBank/DDBJ databases">
        <title>Polaribacter sp. L12M9 isolated from gut of the Korean scallop.</title>
        <authorList>
            <person name="Jeong Y.S."/>
        </authorList>
    </citation>
    <scope>NUCLEOTIDE SEQUENCE [LARGE SCALE GENOMIC DNA]</scope>
    <source>
        <strain evidence="2 3">L12M9</strain>
    </source>
</reference>
<dbReference type="PROSITE" id="PS51257">
    <property type="entry name" value="PROKAR_LIPOPROTEIN"/>
    <property type="match status" value="1"/>
</dbReference>
<dbReference type="Gene3D" id="2.70.70.10">
    <property type="entry name" value="Glucose Permease (Domain IIA)"/>
    <property type="match status" value="1"/>
</dbReference>
<dbReference type="InterPro" id="IPR011055">
    <property type="entry name" value="Dup_hybrid_motif"/>
</dbReference>
<feature type="domain" description="M23ase beta-sheet core" evidence="1">
    <location>
        <begin position="137"/>
        <end position="235"/>
    </location>
</feature>
<dbReference type="PANTHER" id="PTHR21666:SF270">
    <property type="entry name" value="MUREIN HYDROLASE ACTIVATOR ENVC"/>
    <property type="match status" value="1"/>
</dbReference>
<dbReference type="KEGG" id="ppec:H9W90_07865"/>
<proteinExistence type="predicted"/>
<evidence type="ECO:0000313" key="3">
    <source>
        <dbReference type="Proteomes" id="UP000515808"/>
    </source>
</evidence>
<dbReference type="Pfam" id="PF01551">
    <property type="entry name" value="Peptidase_M23"/>
    <property type="match status" value="1"/>
</dbReference>
<dbReference type="RefSeq" id="WP_187483889.1">
    <property type="nucleotide sequence ID" value="NZ_CP060695.1"/>
</dbReference>